<sequence>MIDLAARSAPGDPPVGPAPGPVPARYTIAYLPLLDEPSLAALRQGAGAPRPAGREPGGVGPAGIPVNPPPAGSGAPPAEQAATGGPPLPPRSVGASWPAGRPPVVVLAILQPEVVAAVWGTGVQGVVARDPDHLRALLQAAAAGSGPDGHTRAGGGAGPGSGDGRRAGTRWVLLPWPEEGHPGLWARGWARVVEWTPGAVGPVLVPRRALAVATAGTAVAGGEARGGGTTAPAPSAGTGEATGPSRWPGRGRDGHQGFGLLRWLQELARARTELLRHLEEFVPVPVVVPIASAPADPDQREAAGLAGVPVWWLWSGGGCGKP</sequence>
<dbReference type="HOGENOM" id="CLU_863141_0_0_9"/>
<feature type="compositionally biased region" description="Gly residues" evidence="1">
    <location>
        <begin position="152"/>
        <end position="162"/>
    </location>
</feature>
<feature type="region of interest" description="Disordered" evidence="1">
    <location>
        <begin position="142"/>
        <end position="166"/>
    </location>
</feature>
<protein>
    <submittedName>
        <fullName evidence="2">Uncharacterized protein</fullName>
    </submittedName>
</protein>
<dbReference type="AlphaFoldDB" id="E6SKW4"/>
<dbReference type="Proteomes" id="UP000008915">
    <property type="component" value="Chromosome"/>
</dbReference>
<feature type="region of interest" description="Disordered" evidence="1">
    <location>
        <begin position="1"/>
        <end position="21"/>
    </location>
</feature>
<accession>E6SKW4</accession>
<feature type="region of interest" description="Disordered" evidence="1">
    <location>
        <begin position="44"/>
        <end position="95"/>
    </location>
</feature>
<evidence type="ECO:0000313" key="3">
    <source>
        <dbReference type="Proteomes" id="UP000008915"/>
    </source>
</evidence>
<dbReference type="KEGG" id="tmr:Tmar_2259"/>
<evidence type="ECO:0000256" key="1">
    <source>
        <dbReference type="SAM" id="MobiDB-lite"/>
    </source>
</evidence>
<feature type="region of interest" description="Disordered" evidence="1">
    <location>
        <begin position="220"/>
        <end position="252"/>
    </location>
</feature>
<feature type="compositionally biased region" description="Low complexity" evidence="1">
    <location>
        <begin position="72"/>
        <end position="82"/>
    </location>
</feature>
<feature type="compositionally biased region" description="Pro residues" evidence="1">
    <location>
        <begin position="11"/>
        <end position="21"/>
    </location>
</feature>
<organism evidence="2 3">
    <name type="scientific">Thermaerobacter marianensis (strain ATCC 700841 / DSM 12885 / JCM 10246 / 7p75a)</name>
    <dbReference type="NCBI Taxonomy" id="644966"/>
    <lineage>
        <taxon>Bacteria</taxon>
        <taxon>Bacillati</taxon>
        <taxon>Bacillota</taxon>
        <taxon>Clostridia</taxon>
        <taxon>Eubacteriales</taxon>
        <taxon>Clostridiales Family XVII. Incertae Sedis</taxon>
        <taxon>Thermaerobacter</taxon>
    </lineage>
</organism>
<gene>
    <name evidence="2" type="ordered locus">Tmar_2259</name>
</gene>
<reference evidence="3" key="2">
    <citation type="journal article" date="2010" name="Stand. Genomic Sci.">
        <title>Complete genome sequence of Thermaerobacter marianensis type strain (7p75aT).</title>
        <authorList>
            <person name="Han C."/>
            <person name="Gu W."/>
            <person name="Zhang X."/>
            <person name="Lapidus A."/>
            <person name="Nolan M."/>
            <person name="Copeland A."/>
            <person name="Lucas S."/>
            <person name="Glavina Del Rio T."/>
            <person name="Tice H."/>
            <person name="Cheng J."/>
            <person name="Tapia R."/>
            <person name="Goodwin L."/>
            <person name="Pitluck S."/>
            <person name="Pagani I."/>
            <person name="Ivanova N."/>
            <person name="Mavromatis K."/>
            <person name="Mikhailova N."/>
            <person name="Pati A."/>
            <person name="Chen A."/>
            <person name="Palaniappan K."/>
            <person name="Land M."/>
            <person name="Hauser L."/>
            <person name="Chang Y."/>
            <person name="Jeffries C."/>
            <person name="Schneider S."/>
            <person name="Rohde M."/>
            <person name="Goker M."/>
            <person name="Pukall R."/>
            <person name="Woyke T."/>
            <person name="Bristow J."/>
            <person name="Eisen J."/>
            <person name="Markowitz V."/>
            <person name="Hugenholtz P."/>
            <person name="Kyrpides N."/>
            <person name="Klenk H."/>
            <person name="Detter J."/>
        </authorList>
    </citation>
    <scope>NUCLEOTIDE SEQUENCE [LARGE SCALE GENOMIC DNA]</scope>
    <source>
        <strain evidence="3">ATCC 700841 / DSM 12885 / JCM 10246 / 7p75a</strain>
    </source>
</reference>
<name>E6SKW4_THEM7</name>
<dbReference type="EMBL" id="CP002344">
    <property type="protein sequence ID" value="ADU52337.1"/>
    <property type="molecule type" value="Genomic_DNA"/>
</dbReference>
<feature type="compositionally biased region" description="Low complexity" evidence="1">
    <location>
        <begin position="230"/>
        <end position="243"/>
    </location>
</feature>
<proteinExistence type="predicted"/>
<keyword evidence="3" id="KW-1185">Reference proteome</keyword>
<evidence type="ECO:0000313" key="2">
    <source>
        <dbReference type="EMBL" id="ADU52337.1"/>
    </source>
</evidence>
<reference evidence="2 3" key="1">
    <citation type="journal article" date="2010" name="Stand. Genomic Sci.">
        <title>Complete genome sequence of Thermaerobacter marianensis type strain (7p75a).</title>
        <authorList>
            <person name="Han C."/>
            <person name="Gu W."/>
            <person name="Zhang X."/>
            <person name="Lapidus A."/>
            <person name="Nolan M."/>
            <person name="Copeland A."/>
            <person name="Lucas S."/>
            <person name="Del Rio T.G."/>
            <person name="Tice H."/>
            <person name="Cheng J.F."/>
            <person name="Tapia R."/>
            <person name="Goodwin L."/>
            <person name="Pitluck S."/>
            <person name="Pagani I."/>
            <person name="Ivanova N."/>
            <person name="Mavromatis K."/>
            <person name="Mikhailova N."/>
            <person name="Pati A."/>
            <person name="Chen A."/>
            <person name="Palaniappan K."/>
            <person name="Land M."/>
            <person name="Hauser L."/>
            <person name="Chang Y.J."/>
            <person name="Jeffries C.D."/>
            <person name="Schneider S."/>
            <person name="Rohde M."/>
            <person name="Goker M."/>
            <person name="Pukall R."/>
            <person name="Woyke T."/>
            <person name="Bristow J."/>
            <person name="Eisen J.A."/>
            <person name="Markowitz V."/>
            <person name="Hugenholtz P."/>
            <person name="Kyrpides N.C."/>
            <person name="Klenk H.P."/>
            <person name="Detter J.C."/>
        </authorList>
    </citation>
    <scope>NUCLEOTIDE SEQUENCE [LARGE SCALE GENOMIC DNA]</scope>
    <source>
        <strain evidence="3">ATCC 700841 / DSM 12885 / JCM 10246 / 7p75a</strain>
    </source>
</reference>